<dbReference type="AlphaFoldDB" id="A0A3P3Y8V4"/>
<keyword evidence="3" id="KW-0677">Repeat</keyword>
<feature type="domain" description="EF-hand" evidence="5">
    <location>
        <begin position="9"/>
        <end position="44"/>
    </location>
</feature>
<dbReference type="SUPFAM" id="SSF47473">
    <property type="entry name" value="EF-hand"/>
    <property type="match status" value="1"/>
</dbReference>
<dbReference type="PROSITE" id="PS00018">
    <property type="entry name" value="EF_HAND_1"/>
    <property type="match status" value="2"/>
</dbReference>
<evidence type="ECO:0000313" key="6">
    <source>
        <dbReference type="EMBL" id="SPQ96599.1"/>
    </source>
</evidence>
<evidence type="ECO:0000259" key="5">
    <source>
        <dbReference type="PROSITE" id="PS50222"/>
    </source>
</evidence>
<dbReference type="GO" id="GO:0016460">
    <property type="term" value="C:myosin II complex"/>
    <property type="evidence" value="ECO:0007669"/>
    <property type="project" value="TreeGrafter"/>
</dbReference>
<feature type="domain" description="EF-hand" evidence="5">
    <location>
        <begin position="46"/>
        <end position="81"/>
    </location>
</feature>
<dbReference type="EMBL" id="OVEO01000006">
    <property type="protein sequence ID" value="SPQ96599.1"/>
    <property type="molecule type" value="Genomic_DNA"/>
</dbReference>
<dbReference type="CDD" id="cd00051">
    <property type="entry name" value="EFh"/>
    <property type="match status" value="1"/>
</dbReference>
<dbReference type="Gene3D" id="1.10.238.10">
    <property type="entry name" value="EF-hand"/>
    <property type="match status" value="1"/>
</dbReference>
<name>A0A3P3Y8V4_PLABS</name>
<keyword evidence="4" id="KW-0106">Calcium</keyword>
<gene>
    <name evidence="6" type="ORF">PLBR_LOCUS3814</name>
</gene>
<evidence type="ECO:0000256" key="3">
    <source>
        <dbReference type="ARBA" id="ARBA00022737"/>
    </source>
</evidence>
<dbReference type="SMART" id="SM00054">
    <property type="entry name" value="EFh"/>
    <property type="match status" value="2"/>
</dbReference>
<proteinExistence type="inferred from homology"/>
<dbReference type="PANTHER" id="PTHR23048">
    <property type="entry name" value="MYOSIN LIGHT CHAIN 1, 3"/>
    <property type="match status" value="1"/>
</dbReference>
<evidence type="ECO:0000256" key="2">
    <source>
        <dbReference type="ARBA" id="ARBA00020786"/>
    </source>
</evidence>
<organism evidence="6 7">
    <name type="scientific">Plasmodiophora brassicae</name>
    <name type="common">Clubroot disease agent</name>
    <dbReference type="NCBI Taxonomy" id="37360"/>
    <lineage>
        <taxon>Eukaryota</taxon>
        <taxon>Sar</taxon>
        <taxon>Rhizaria</taxon>
        <taxon>Endomyxa</taxon>
        <taxon>Phytomyxea</taxon>
        <taxon>Plasmodiophorida</taxon>
        <taxon>Plasmodiophoridae</taxon>
        <taxon>Plasmodiophora</taxon>
    </lineage>
</organism>
<sequence>MEVPEMTEAEVKRCREAFRMFDKDNSGTIDVWELAQALETSLKKKPTQEEVFGMISMVDEDMSGSIDFQEFLKVIQTQRAASTKLADDSDLVNAFVALGGAPDKSGTIDYAKLRKIIYDDFGLTFKLDEQLKQVSPDNNGGAITFNEFKDLLA</sequence>
<dbReference type="InterPro" id="IPR011992">
    <property type="entry name" value="EF-hand-dom_pair"/>
</dbReference>
<dbReference type="InterPro" id="IPR018247">
    <property type="entry name" value="EF_Hand_1_Ca_BS"/>
</dbReference>
<keyword evidence="6" id="KW-0496">Mitochondrion</keyword>
<dbReference type="FunFam" id="1.10.238.10:FF:000178">
    <property type="entry name" value="Calmodulin-2 A"/>
    <property type="match status" value="1"/>
</dbReference>
<dbReference type="GO" id="GO:0005509">
    <property type="term" value="F:calcium ion binding"/>
    <property type="evidence" value="ECO:0007669"/>
    <property type="project" value="InterPro"/>
</dbReference>
<reference evidence="6 7" key="1">
    <citation type="submission" date="2018-03" db="EMBL/GenBank/DDBJ databases">
        <authorList>
            <person name="Fogelqvist J."/>
        </authorList>
    </citation>
    <scope>NUCLEOTIDE SEQUENCE [LARGE SCALE GENOMIC DNA]</scope>
</reference>
<evidence type="ECO:0000256" key="1">
    <source>
        <dbReference type="ARBA" id="ARBA00005253"/>
    </source>
</evidence>
<dbReference type="InterPro" id="IPR050230">
    <property type="entry name" value="CALM/Myosin/TropC-like"/>
</dbReference>
<evidence type="ECO:0000256" key="4">
    <source>
        <dbReference type="ARBA" id="ARBA00022837"/>
    </source>
</evidence>
<evidence type="ECO:0000313" key="7">
    <source>
        <dbReference type="Proteomes" id="UP000290189"/>
    </source>
</evidence>
<dbReference type="Proteomes" id="UP000290189">
    <property type="component" value="Unassembled WGS sequence"/>
</dbReference>
<dbReference type="InterPro" id="IPR002048">
    <property type="entry name" value="EF_hand_dom"/>
</dbReference>
<accession>A0A3P3Y8V4</accession>
<comment type="similarity">
    <text evidence="1">Belongs to the centrin family.</text>
</comment>
<dbReference type="Pfam" id="PF13499">
    <property type="entry name" value="EF-hand_7"/>
    <property type="match status" value="1"/>
</dbReference>
<protein>
    <recommendedName>
        <fullName evidence="2">Calmodulin</fullName>
    </recommendedName>
</protein>
<dbReference type="PROSITE" id="PS50222">
    <property type="entry name" value="EF_HAND_2"/>
    <property type="match status" value="2"/>
</dbReference>
<dbReference type="PANTHER" id="PTHR23048:SF0">
    <property type="entry name" value="CALMODULIN LIKE 3"/>
    <property type="match status" value="1"/>
</dbReference>
<geneLocation type="mitochondrion" evidence="6"/>